<dbReference type="EMBL" id="QNUE01000001">
    <property type="protein sequence ID" value="REC69296.1"/>
    <property type="molecule type" value="Genomic_DNA"/>
</dbReference>
<organism evidence="1 2">
    <name type="scientific">Chryseobacterium flavum</name>
    <dbReference type="NCBI Taxonomy" id="415851"/>
    <lineage>
        <taxon>Bacteria</taxon>
        <taxon>Pseudomonadati</taxon>
        <taxon>Bacteroidota</taxon>
        <taxon>Flavobacteriia</taxon>
        <taxon>Flavobacteriales</taxon>
        <taxon>Weeksellaceae</taxon>
        <taxon>Chryseobacterium group</taxon>
        <taxon>Chryseobacterium</taxon>
    </lineage>
</organism>
<sequence length="197" mass="23553">MKKCYSLYFILCSILSFSQESKLREYSYKAPHYCESINLLKDGTFKYYKKTEFLKEEIFGNWQLRNDTILVLDSSPQRSRLVVNESLKRGKKIVFHVKDSQGNPFNYYLYTVYNQKDTIIYKDQFEKTIIKNRPSAFYIISSEGQRSPVYDLKSKKSNFFDIRFERQRTFENEQWKFAGSKIIPLGLDGKYSNYQLK</sequence>
<evidence type="ECO:0000313" key="1">
    <source>
        <dbReference type="EMBL" id="REC69296.1"/>
    </source>
</evidence>
<dbReference type="Proteomes" id="UP000256769">
    <property type="component" value="Unassembled WGS sequence"/>
</dbReference>
<protein>
    <submittedName>
        <fullName evidence="1">Uncharacterized protein</fullName>
    </submittedName>
</protein>
<evidence type="ECO:0000313" key="2">
    <source>
        <dbReference type="Proteomes" id="UP000256769"/>
    </source>
</evidence>
<reference evidence="1 2" key="1">
    <citation type="journal article" date="2007" name="Int. J. Syst. Evol. Microbiol.">
        <title>Chryseobacterium flavum sp. nov., isolated from polluted soil.</title>
        <authorList>
            <person name="Zhou Y."/>
            <person name="Dong J."/>
            <person name="Wang X."/>
            <person name="Huang X."/>
            <person name="Zhang K.Y."/>
            <person name="Zhang Y.Q."/>
            <person name="Guo Y.F."/>
            <person name="Lai R."/>
            <person name="Li W.J."/>
        </authorList>
    </citation>
    <scope>NUCLEOTIDE SEQUENCE [LARGE SCALE GENOMIC DNA]</scope>
    <source>
        <strain evidence="1 2">KCTC 12877</strain>
    </source>
</reference>
<name>A0A3D9CU38_9FLAO</name>
<accession>A0A3D9CU38</accession>
<gene>
    <name evidence="1" type="ORF">DRF59_00005</name>
</gene>
<dbReference type="RefSeq" id="WP_123873633.1">
    <property type="nucleotide sequence ID" value="NZ_CBCRVL010000038.1"/>
</dbReference>
<keyword evidence="2" id="KW-1185">Reference proteome</keyword>
<dbReference type="AlphaFoldDB" id="A0A3D9CU38"/>
<dbReference type="OrthoDB" id="1344483at2"/>
<comment type="caution">
    <text evidence="1">The sequence shown here is derived from an EMBL/GenBank/DDBJ whole genome shotgun (WGS) entry which is preliminary data.</text>
</comment>
<proteinExistence type="predicted"/>